<dbReference type="EMBL" id="QPJO01000001">
    <property type="protein sequence ID" value="RCW93402.1"/>
    <property type="molecule type" value="Genomic_DNA"/>
</dbReference>
<name>A0A368ZI03_9FLAO</name>
<organism evidence="2 3">
    <name type="scientific">Winogradskyella arenosi</name>
    <dbReference type="NCBI Taxonomy" id="533325"/>
    <lineage>
        <taxon>Bacteria</taxon>
        <taxon>Pseudomonadati</taxon>
        <taxon>Bacteroidota</taxon>
        <taxon>Flavobacteriia</taxon>
        <taxon>Flavobacteriales</taxon>
        <taxon>Flavobacteriaceae</taxon>
        <taxon>Winogradskyella</taxon>
    </lineage>
</organism>
<dbReference type="InterPro" id="IPR044060">
    <property type="entry name" value="Bacterial_rp_domain"/>
</dbReference>
<keyword evidence="3" id="KW-1185">Reference proteome</keyword>
<dbReference type="OrthoDB" id="1652165at2"/>
<feature type="domain" description="Bacterial repeat" evidence="1">
    <location>
        <begin position="165"/>
        <end position="234"/>
    </location>
</feature>
<protein>
    <recommendedName>
        <fullName evidence="1">Bacterial repeat domain-containing protein</fullName>
    </recommendedName>
</protein>
<sequence>MIKKLILILSVYFSVLTLGYGQTEIFNITSYSNLPANWSRQNNITSNNIENSSGFILEKGNPSDQIETTIYNLEAYDSATFTVDMKKFSGGGQNKLLVEVSTDGGTSFTQSSTTPSTTGNYKTQTVNISEVSAQTVIRLKVNATNGADIQLQKLILQATGVATKTITVIPASGGTISPGTTQVSYNDSQSFTATASSCYTFNYWLVDGIQAGNNNPYTFTSVTDHHSLEAVYNQSSYTISATAGANGSINPNGSTTVFCGDTLTYNFTPDDGYMVSDVIIDNTSYGPLESYTFTNIASSHNLSVNFAVYEGPCGYETFSNANLPNNYSDGNFTGDQGIEWIYEDSKTASGDEIDGSGIIFNKTNSKLTIANVPGGIGDFSIQLKKVGSDSAERKIEVFVNGNSKGSYALENNSNTQTFNISNININGSISLEIKNQKNKSVVIDNIEWTCYDVCTPPNTPQGVIDGQTQGCPSNTTLSFSETAPNAVAYYWQTSATGESQSYNTTSNLNVTTAGDYYVRAYNTTEGCWSLEAVGPYHVDINATAPVINTHPSDITVPIGGTANFVVASNNAESYQWEVSTDNGNTWTTIGNNTYSLSIASVTHADHNNLYRVEISNSCGSSTSDTATLTIRETTLLNPGELIFVGFNGKINNNNTNDEYLIANFADLTPGTEFSIVNSRFEAGAPAQQRTLKWGGASTDASEAPYEAKITYTGTTTIPAGSVLRIEVTESETFISSVSVTEGNTTTTRTDDFEASITTPGHYPNLATNTSDQIFLMQGNFVYEGNTTPNEANYYFNGTVLHGLTTYTPWVSLQQACSSTAVESRIPPELYCFHIESTNSPSGYYQNSQEHGAATLRNLIYNISETALHWTFQTYNSFNPTSNAATHAGKTFTITPSQPAGQWVGDADSNWFNCLNWEGLSVPKASTNVRLDASAFNTPIIDYTALHAEEHHATAYSKNLTLSGLSLTMQGNSNNTLEVHGDLNIISDGTLKMDDANPDSEDGTIILYGNWNNAIGTTGFEEGNSTVIFNGDSPQIINYSDSSGLTSTETEHFYHVELSNNFTTATSNKLYAKGNLTINQGYTLTISNDDYIFVNDALINQGTFYIENNGSLIQDGNGTNLNSGNLFMERTAYDVHRLDYVYWSSPVENFNTNAISTAISSALIFAWNPTYSNSNGTQGNWVSAGNSIMTPGKGYILRGPNTHTTAQEFTALFSGSRPNNGNISVSVARGDFSGSNYTTSNGNTVTKYDDNWNLVGNPYPSAIDATTFLQTNTHLQGYINLWTHGSLPSANVSNPFYANFVSNYSTDDYITYNASGAVSGPDTFKGSIAAGQGFMVNLEDGNALETTIEFNNSMRSTTYNNTQFYRNASSTEKHRIWLDLEGPNSTTNRILVGYISGATQGKDRIYDATNSGTNQQNFYSLINDEAFNIQGRAVDFTTSDVVPLGFTAETSGSHTIAIHALDGLFETGNQAVYLKDQLLNITHNLLTQPYSFTSDSGTFNSRFELVYEDEITLSINDLETTTNTVSIRELEHNNVQFKVEGTATLKSIEIIDLNGRRVYYFENNTSLAVYNLAQLSKAPYIAKLELSNGQVLTKKAIKK</sequence>
<dbReference type="Gene3D" id="2.60.40.10">
    <property type="entry name" value="Immunoglobulins"/>
    <property type="match status" value="1"/>
</dbReference>
<gene>
    <name evidence="2" type="ORF">DFQ08_101196</name>
</gene>
<dbReference type="InterPro" id="IPR013783">
    <property type="entry name" value="Ig-like_fold"/>
</dbReference>
<dbReference type="Proteomes" id="UP000253436">
    <property type="component" value="Unassembled WGS sequence"/>
</dbReference>
<dbReference type="Pfam" id="PF18998">
    <property type="entry name" value="Flg_new_2"/>
    <property type="match status" value="2"/>
</dbReference>
<reference evidence="2 3" key="1">
    <citation type="submission" date="2018-07" db="EMBL/GenBank/DDBJ databases">
        <title>Genomic Encyclopedia of Type Strains, Phase III (KMG-III): the genomes of soil and plant-associated and newly described type strains.</title>
        <authorList>
            <person name="Whitman W."/>
        </authorList>
    </citation>
    <scope>NUCLEOTIDE SEQUENCE [LARGE SCALE GENOMIC DNA]</scope>
    <source>
        <strain evidence="2 3">CECT 7958</strain>
    </source>
</reference>
<evidence type="ECO:0000313" key="2">
    <source>
        <dbReference type="EMBL" id="RCW93402.1"/>
    </source>
</evidence>
<dbReference type="SUPFAM" id="SSF48726">
    <property type="entry name" value="Immunoglobulin"/>
    <property type="match status" value="1"/>
</dbReference>
<proteinExistence type="predicted"/>
<evidence type="ECO:0000313" key="3">
    <source>
        <dbReference type="Proteomes" id="UP000253436"/>
    </source>
</evidence>
<dbReference type="RefSeq" id="WP_114307932.1">
    <property type="nucleotide sequence ID" value="NZ_QPJO01000001.1"/>
</dbReference>
<evidence type="ECO:0000259" key="1">
    <source>
        <dbReference type="Pfam" id="PF18998"/>
    </source>
</evidence>
<accession>A0A368ZI03</accession>
<dbReference type="InterPro" id="IPR036179">
    <property type="entry name" value="Ig-like_dom_sf"/>
</dbReference>
<feature type="domain" description="Bacterial repeat" evidence="1">
    <location>
        <begin position="237"/>
        <end position="307"/>
    </location>
</feature>
<comment type="caution">
    <text evidence="2">The sequence shown here is derived from an EMBL/GenBank/DDBJ whole genome shotgun (WGS) entry which is preliminary data.</text>
</comment>